<gene>
    <name evidence="1" type="ORF">MRB53_017442</name>
</gene>
<comment type="caution">
    <text evidence="1">The sequence shown here is derived from an EMBL/GenBank/DDBJ whole genome shotgun (WGS) entry which is preliminary data.</text>
</comment>
<protein>
    <submittedName>
        <fullName evidence="1">Uncharacterized protein</fullName>
    </submittedName>
</protein>
<name>A0ACC2M556_PERAE</name>
<reference evidence="1 2" key="1">
    <citation type="journal article" date="2022" name="Hortic Res">
        <title>A haplotype resolved chromosomal level avocado genome allows analysis of novel avocado genes.</title>
        <authorList>
            <person name="Nath O."/>
            <person name="Fletcher S.J."/>
            <person name="Hayward A."/>
            <person name="Shaw L.M."/>
            <person name="Masouleh A.K."/>
            <person name="Furtado A."/>
            <person name="Henry R.J."/>
            <person name="Mitter N."/>
        </authorList>
    </citation>
    <scope>NUCLEOTIDE SEQUENCE [LARGE SCALE GENOMIC DNA]</scope>
    <source>
        <strain evidence="2">cv. Hass</strain>
    </source>
</reference>
<accession>A0ACC2M556</accession>
<evidence type="ECO:0000313" key="2">
    <source>
        <dbReference type="Proteomes" id="UP001234297"/>
    </source>
</evidence>
<evidence type="ECO:0000313" key="1">
    <source>
        <dbReference type="EMBL" id="KAJ8640748.1"/>
    </source>
</evidence>
<keyword evidence="2" id="KW-1185">Reference proteome</keyword>
<dbReference type="EMBL" id="CM056813">
    <property type="protein sequence ID" value="KAJ8640748.1"/>
    <property type="molecule type" value="Genomic_DNA"/>
</dbReference>
<proteinExistence type="predicted"/>
<dbReference type="Proteomes" id="UP001234297">
    <property type="component" value="Chromosome 5"/>
</dbReference>
<organism evidence="1 2">
    <name type="scientific">Persea americana</name>
    <name type="common">Avocado</name>
    <dbReference type="NCBI Taxonomy" id="3435"/>
    <lineage>
        <taxon>Eukaryota</taxon>
        <taxon>Viridiplantae</taxon>
        <taxon>Streptophyta</taxon>
        <taxon>Embryophyta</taxon>
        <taxon>Tracheophyta</taxon>
        <taxon>Spermatophyta</taxon>
        <taxon>Magnoliopsida</taxon>
        <taxon>Magnoliidae</taxon>
        <taxon>Laurales</taxon>
        <taxon>Lauraceae</taxon>
        <taxon>Persea</taxon>
    </lineage>
</organism>
<sequence length="643" mass="70932">MESLNPGVLTKLLEDMDLGVGMAGEHGSAVLQVISIVPALSGSDFWPNQGFYLKVSDSFYATYVSLPHEEDEMILGDELQLGQFIYVENLERALPVPVLRGVKPIPGRHPCVGCPKDIVSTTNLVDQASNTRKGNGVVNKARERTSPLSASKTNTSSDENGIKDLNLRYLPTPPINFFSKCDVENNNYDILKELAKITITCAEQESDSDSSRSSSYSRKGPRRSWDGKGSAATRSTERSISRAAVKYENRPLSRAQSADNARNQFSQNDNSVSKDDHSILTSARKREADQPLKVITTSAKRKPNLISKTHTERSYSLEPFSLLNGTYNDRKWIENVSWASLPASLMNLGKEVLKQRDVAMVAAVEALQEAAAAERLIRCLRTYSQLRSIEEDNAQPMVNRFLNLHDDMIQARAITQSLANIRTLRTSESDSLTTGSIKEAVQVTSERKKHAVSWIKAAVASDLSPFPAPTKPAVNSAKAAKTKRKICSVNCSKPRGSCIINKQQKNAETQLIQAASEESLEWVKGSSLLVVADLANALQGECKRWFLNYVEKYLDDLGSKTSTNESESEIAGVLCQIKRVEDWLGVVTHNQDNQFKDACALSEDEETQACGRVRKKIYSILLKHVESAARALENMSVAASDDL</sequence>